<dbReference type="GO" id="GO:0006302">
    <property type="term" value="P:double-strand break repair"/>
    <property type="evidence" value="ECO:0007669"/>
    <property type="project" value="TreeGrafter"/>
</dbReference>
<evidence type="ECO:0000313" key="3">
    <source>
        <dbReference type="EMBL" id="HIX19167.1"/>
    </source>
</evidence>
<dbReference type="GO" id="GO:0000731">
    <property type="term" value="P:DNA synthesis involved in DNA repair"/>
    <property type="evidence" value="ECO:0007669"/>
    <property type="project" value="TreeGrafter"/>
</dbReference>
<dbReference type="SUPFAM" id="SSF52540">
    <property type="entry name" value="P-loop containing nucleoside triphosphate hydrolases"/>
    <property type="match status" value="1"/>
</dbReference>
<dbReference type="Pfam" id="PF13476">
    <property type="entry name" value="AAA_23"/>
    <property type="match status" value="1"/>
</dbReference>
<dbReference type="AlphaFoldDB" id="A0A9D1VA12"/>
<sequence>MIKQLELNKVGPASELCVNFADRLNVITGDNGLGKSFILDCVWWAMTRKWPAQINKRILSGNKALPGQPDGASISYIVDGKTKKDLSCTSTFDVYAQEWISPKGRPLNPGLVLYAMVDGSFAVWDPARNYWKERDETTERPPAYVFSSQEVWNGMTSSPDDGRWLCNGIIRDWASWQKEGGEAWELLRIVLETISPRGEVMKPGRLTRIDLGDARDMPTVIMPYGAEVPIVHLSSAMKRMIALSYCLVWAWQEHKTTSEKILHQSPTDSVTFLVDEIESHLHPQWQRQIVTSLLNTIKRIRGKGNTAAQVIMTTHSPMVMVAMQDIFDESRDAWFDLDLVNREVCLTRRPMEKFGDAEGWLTGPAFDMTSTRPPKVEQLIDEASKLLREKTPNPKAFEAIHQKLLSKLDPQDTFLYRWRYLATKKGLLS</sequence>
<proteinExistence type="predicted"/>
<feature type="domain" description="Rad50/SbcC-type AAA" evidence="2">
    <location>
        <begin position="5"/>
        <end position="58"/>
    </location>
</feature>
<evidence type="ECO:0000313" key="4">
    <source>
        <dbReference type="Proteomes" id="UP000823964"/>
    </source>
</evidence>
<name>A0A9D1VA12_9BACT</name>
<dbReference type="InterPro" id="IPR038729">
    <property type="entry name" value="Rad50/SbcC_AAA"/>
</dbReference>
<reference evidence="3" key="2">
    <citation type="submission" date="2021-04" db="EMBL/GenBank/DDBJ databases">
        <authorList>
            <person name="Gilroy R."/>
        </authorList>
    </citation>
    <scope>NUCLEOTIDE SEQUENCE</scope>
    <source>
        <strain evidence="3">14975</strain>
    </source>
</reference>
<reference evidence="3" key="1">
    <citation type="journal article" date="2021" name="PeerJ">
        <title>Extensive microbial diversity within the chicken gut microbiome revealed by metagenomics and culture.</title>
        <authorList>
            <person name="Gilroy R."/>
            <person name="Ravi A."/>
            <person name="Getino M."/>
            <person name="Pursley I."/>
            <person name="Horton D.L."/>
            <person name="Alikhan N.F."/>
            <person name="Baker D."/>
            <person name="Gharbi K."/>
            <person name="Hall N."/>
            <person name="Watson M."/>
            <person name="Adriaenssens E.M."/>
            <person name="Foster-Nyarko E."/>
            <person name="Jarju S."/>
            <person name="Secka A."/>
            <person name="Antonio M."/>
            <person name="Oren A."/>
            <person name="Chaudhuri R.R."/>
            <person name="La Ragione R."/>
            <person name="Hildebrand F."/>
            <person name="Pallen M.J."/>
        </authorList>
    </citation>
    <scope>NUCLEOTIDE SEQUENCE</scope>
    <source>
        <strain evidence="3">14975</strain>
    </source>
</reference>
<dbReference type="PANTHER" id="PTHR32182">
    <property type="entry name" value="DNA REPLICATION AND REPAIR PROTEIN RECF"/>
    <property type="match status" value="1"/>
</dbReference>
<feature type="domain" description="ATPase AAA-type core" evidence="1">
    <location>
        <begin position="139"/>
        <end position="319"/>
    </location>
</feature>
<dbReference type="EMBL" id="DXFQ01000014">
    <property type="protein sequence ID" value="HIX19167.1"/>
    <property type="molecule type" value="Genomic_DNA"/>
</dbReference>
<dbReference type="GO" id="GO:0005524">
    <property type="term" value="F:ATP binding"/>
    <property type="evidence" value="ECO:0007669"/>
    <property type="project" value="UniProtKB-KW"/>
</dbReference>
<dbReference type="InterPro" id="IPR027417">
    <property type="entry name" value="P-loop_NTPase"/>
</dbReference>
<organism evidence="3 4">
    <name type="scientific">Candidatus Akkermansia intestinigallinarum</name>
    <dbReference type="NCBI Taxonomy" id="2838431"/>
    <lineage>
        <taxon>Bacteria</taxon>
        <taxon>Pseudomonadati</taxon>
        <taxon>Verrucomicrobiota</taxon>
        <taxon>Verrucomicrobiia</taxon>
        <taxon>Verrucomicrobiales</taxon>
        <taxon>Akkermansiaceae</taxon>
        <taxon>Akkermansia</taxon>
    </lineage>
</organism>
<accession>A0A9D1VA12</accession>
<dbReference type="Proteomes" id="UP000823964">
    <property type="component" value="Unassembled WGS sequence"/>
</dbReference>
<dbReference type="PANTHER" id="PTHR32182:SF23">
    <property type="entry name" value="ATP BINDING PROTEIN"/>
    <property type="match status" value="1"/>
</dbReference>
<dbReference type="GO" id="GO:0016887">
    <property type="term" value="F:ATP hydrolysis activity"/>
    <property type="evidence" value="ECO:0007669"/>
    <property type="project" value="InterPro"/>
</dbReference>
<dbReference type="InterPro" id="IPR003959">
    <property type="entry name" value="ATPase_AAA_core"/>
</dbReference>
<gene>
    <name evidence="3" type="ORF">H9862_01025</name>
</gene>
<protein>
    <submittedName>
        <fullName evidence="3">ATP-binding protein</fullName>
    </submittedName>
</protein>
<keyword evidence="3" id="KW-0547">Nucleotide-binding</keyword>
<dbReference type="Gene3D" id="3.40.50.300">
    <property type="entry name" value="P-loop containing nucleotide triphosphate hydrolases"/>
    <property type="match status" value="2"/>
</dbReference>
<evidence type="ECO:0000259" key="2">
    <source>
        <dbReference type="Pfam" id="PF13476"/>
    </source>
</evidence>
<keyword evidence="3" id="KW-0067">ATP-binding</keyword>
<evidence type="ECO:0000259" key="1">
    <source>
        <dbReference type="Pfam" id="PF13304"/>
    </source>
</evidence>
<dbReference type="Pfam" id="PF13304">
    <property type="entry name" value="AAA_21"/>
    <property type="match status" value="1"/>
</dbReference>
<comment type="caution">
    <text evidence="3">The sequence shown here is derived from an EMBL/GenBank/DDBJ whole genome shotgun (WGS) entry which is preliminary data.</text>
</comment>